<dbReference type="PANTHER" id="PTHR33121:SF70">
    <property type="entry name" value="SIGNALING PROTEIN YKOW"/>
    <property type="match status" value="1"/>
</dbReference>
<feature type="compositionally biased region" description="Basic and acidic residues" evidence="1">
    <location>
        <begin position="393"/>
        <end position="405"/>
    </location>
</feature>
<evidence type="ECO:0000313" key="4">
    <source>
        <dbReference type="Proteomes" id="UP001612915"/>
    </source>
</evidence>
<evidence type="ECO:0000259" key="2">
    <source>
        <dbReference type="PROSITE" id="PS50883"/>
    </source>
</evidence>
<feature type="region of interest" description="Disordered" evidence="1">
    <location>
        <begin position="1"/>
        <end position="34"/>
    </location>
</feature>
<dbReference type="Proteomes" id="UP001612915">
    <property type="component" value="Unassembled WGS sequence"/>
</dbReference>
<dbReference type="PANTHER" id="PTHR33121">
    <property type="entry name" value="CYCLIC DI-GMP PHOSPHODIESTERASE PDEF"/>
    <property type="match status" value="1"/>
</dbReference>
<dbReference type="Pfam" id="PF00563">
    <property type="entry name" value="EAL"/>
    <property type="match status" value="1"/>
</dbReference>
<dbReference type="SMART" id="SM00052">
    <property type="entry name" value="EAL"/>
    <property type="match status" value="1"/>
</dbReference>
<feature type="region of interest" description="Disordered" evidence="1">
    <location>
        <begin position="391"/>
        <end position="444"/>
    </location>
</feature>
<reference evidence="3 4" key="1">
    <citation type="submission" date="2024-10" db="EMBL/GenBank/DDBJ databases">
        <title>The Natural Products Discovery Center: Release of the First 8490 Sequenced Strains for Exploring Actinobacteria Biosynthetic Diversity.</title>
        <authorList>
            <person name="Kalkreuter E."/>
            <person name="Kautsar S.A."/>
            <person name="Yang D."/>
            <person name="Bader C.D."/>
            <person name="Teijaro C.N."/>
            <person name="Fluegel L."/>
            <person name="Davis C.M."/>
            <person name="Simpson J.R."/>
            <person name="Lauterbach L."/>
            <person name="Steele A.D."/>
            <person name="Gui C."/>
            <person name="Meng S."/>
            <person name="Li G."/>
            <person name="Viehrig K."/>
            <person name="Ye F."/>
            <person name="Su P."/>
            <person name="Kiefer A.F."/>
            <person name="Nichols A."/>
            <person name="Cepeda A.J."/>
            <person name="Yan W."/>
            <person name="Fan B."/>
            <person name="Jiang Y."/>
            <person name="Adhikari A."/>
            <person name="Zheng C.-J."/>
            <person name="Schuster L."/>
            <person name="Cowan T.M."/>
            <person name="Smanski M.J."/>
            <person name="Chevrette M.G."/>
            <person name="De Carvalho L.P.S."/>
            <person name="Shen B."/>
        </authorList>
    </citation>
    <scope>NUCLEOTIDE SEQUENCE [LARGE SCALE GENOMIC DNA]</scope>
    <source>
        <strain evidence="3 4">NPDC049639</strain>
    </source>
</reference>
<dbReference type="EMBL" id="JBITLV010000002">
    <property type="protein sequence ID" value="MFI7586998.1"/>
    <property type="molecule type" value="Genomic_DNA"/>
</dbReference>
<keyword evidence="4" id="KW-1185">Reference proteome</keyword>
<dbReference type="Gene3D" id="3.20.20.450">
    <property type="entry name" value="EAL domain"/>
    <property type="match status" value="1"/>
</dbReference>
<dbReference type="InterPro" id="IPR001633">
    <property type="entry name" value="EAL_dom"/>
</dbReference>
<dbReference type="InterPro" id="IPR035919">
    <property type="entry name" value="EAL_sf"/>
</dbReference>
<dbReference type="CDD" id="cd01948">
    <property type="entry name" value="EAL"/>
    <property type="match status" value="1"/>
</dbReference>
<dbReference type="PROSITE" id="PS50883">
    <property type="entry name" value="EAL"/>
    <property type="match status" value="1"/>
</dbReference>
<feature type="compositionally biased region" description="Basic and acidic residues" evidence="1">
    <location>
        <begin position="419"/>
        <end position="428"/>
    </location>
</feature>
<comment type="caution">
    <text evidence="3">The sequence shown here is derived from an EMBL/GenBank/DDBJ whole genome shotgun (WGS) entry which is preliminary data.</text>
</comment>
<protein>
    <submittedName>
        <fullName evidence="3">EAL domain-containing protein</fullName>
    </submittedName>
</protein>
<dbReference type="SUPFAM" id="SSF141868">
    <property type="entry name" value="EAL domain-like"/>
    <property type="match status" value="1"/>
</dbReference>
<proteinExistence type="predicted"/>
<sequence>MSPPALKPDPVRADALPGTSRHRRRPLASTTHDDDEELLMSGCLGCSCERAAENESGGDRVLLATRVRHNQRAVRDALADLPGVSEPGPGLIEVRGHDPAWVIRTARAALTSVEADEVRALIPAPHRTDLIAQALTASSLTQLAARAEHADLLPLFEDEETAFHAVYQPIVSLTGDSPLPPAGPGPADVVGYEALLRATGPNGPIMPDQLFGAAADAGWLHVLDRVGRTSALRGAAGWLGDATLFVNFLPTTIYRPEVCLATTERAARQAGIDLGQVVFEVTESERVTDLDHLSRVFDYYRQQGCRVALDDLGAGYSSLNMLVRLRPDVVKLDKEIVGRLPDPSSRAVVAAVVEIAASYGGTVLAECIETREQALSARELGVTLGQGWYFGRPQDRRERQDDGTPHRARPTGVASPREALTRSGDDPAVRVPAPRSGSDREVRA</sequence>
<name>A0ABW8ALN1_9ACTN</name>
<organism evidence="3 4">
    <name type="scientific">Spongisporangium articulatum</name>
    <dbReference type="NCBI Taxonomy" id="3362603"/>
    <lineage>
        <taxon>Bacteria</taxon>
        <taxon>Bacillati</taxon>
        <taxon>Actinomycetota</taxon>
        <taxon>Actinomycetes</taxon>
        <taxon>Kineosporiales</taxon>
        <taxon>Kineosporiaceae</taxon>
        <taxon>Spongisporangium</taxon>
    </lineage>
</organism>
<dbReference type="RefSeq" id="WP_398277789.1">
    <property type="nucleotide sequence ID" value="NZ_JBITLV010000002.1"/>
</dbReference>
<evidence type="ECO:0000313" key="3">
    <source>
        <dbReference type="EMBL" id="MFI7586998.1"/>
    </source>
</evidence>
<dbReference type="InterPro" id="IPR050706">
    <property type="entry name" value="Cyclic-di-GMP_PDE-like"/>
</dbReference>
<accession>A0ABW8ALN1</accession>
<evidence type="ECO:0000256" key="1">
    <source>
        <dbReference type="SAM" id="MobiDB-lite"/>
    </source>
</evidence>
<feature type="domain" description="EAL" evidence="2">
    <location>
        <begin position="145"/>
        <end position="407"/>
    </location>
</feature>
<gene>
    <name evidence="3" type="ORF">ACIB24_07980</name>
</gene>